<feature type="transmembrane region" description="Helical" evidence="6">
    <location>
        <begin position="55"/>
        <end position="75"/>
    </location>
</feature>
<organism evidence="7 8">
    <name type="scientific">Clupea harengus</name>
    <name type="common">Atlantic herring</name>
    <dbReference type="NCBI Taxonomy" id="7950"/>
    <lineage>
        <taxon>Eukaryota</taxon>
        <taxon>Metazoa</taxon>
        <taxon>Chordata</taxon>
        <taxon>Craniata</taxon>
        <taxon>Vertebrata</taxon>
        <taxon>Euteleostomi</taxon>
        <taxon>Actinopterygii</taxon>
        <taxon>Neopterygii</taxon>
        <taxon>Teleostei</taxon>
        <taxon>Clupei</taxon>
        <taxon>Clupeiformes</taxon>
        <taxon>Clupeoidei</taxon>
        <taxon>Clupeidae</taxon>
        <taxon>Clupea</taxon>
    </lineage>
</organism>
<feature type="transmembrane region" description="Helical" evidence="6">
    <location>
        <begin position="115"/>
        <end position="140"/>
    </location>
</feature>
<evidence type="ECO:0000256" key="4">
    <source>
        <dbReference type="ARBA" id="ARBA00022989"/>
    </source>
</evidence>
<dbReference type="Pfam" id="PF04103">
    <property type="entry name" value="CD20"/>
    <property type="match status" value="1"/>
</dbReference>
<keyword evidence="3 6" id="KW-0812">Transmembrane</keyword>
<gene>
    <name evidence="8" type="primary">LOC105891873</name>
</gene>
<proteinExistence type="inferred from homology"/>
<keyword evidence="4 6" id="KW-1133">Transmembrane helix</keyword>
<feature type="transmembrane region" description="Helical" evidence="6">
    <location>
        <begin position="90"/>
        <end position="108"/>
    </location>
</feature>
<comment type="similarity">
    <text evidence="2">Belongs to the MS4A family.</text>
</comment>
<protein>
    <submittedName>
        <fullName evidence="8">Uncharacterized protein LOC105891873</fullName>
    </submittedName>
</protein>
<dbReference type="AlphaFoldDB" id="A0A6P3VJH9"/>
<accession>A0A6P3VJH9</accession>
<evidence type="ECO:0000256" key="2">
    <source>
        <dbReference type="ARBA" id="ARBA00009565"/>
    </source>
</evidence>
<keyword evidence="7" id="KW-1185">Reference proteome</keyword>
<reference evidence="8" key="1">
    <citation type="submission" date="2025-08" db="UniProtKB">
        <authorList>
            <consortium name="RefSeq"/>
        </authorList>
    </citation>
    <scope>IDENTIFICATION</scope>
</reference>
<evidence type="ECO:0000256" key="1">
    <source>
        <dbReference type="ARBA" id="ARBA00004141"/>
    </source>
</evidence>
<evidence type="ECO:0000313" key="8">
    <source>
        <dbReference type="RefSeq" id="XP_012673509.1"/>
    </source>
</evidence>
<sequence>MSVTVMRTEGVTVLTVTNDRKSDCPLLCQILGNLCYSPLCSVSQRLKGTFGGKQTALGMVQVMIGLLNISIGAIVDGSRGYDWNRIVGQAPYWLGSLFILFGGMCILAEKFPSPCLVVITGIMNFISAAFAVTAIVMYAVGMNIVIHRSYHDNDYDYDPTAQPPSESQQKLIESSRATAKLMWCGMDIIMIVFAALQLCIAISAGVLAFKAACKKETAGQDPELTKPLVDEILSYPTV</sequence>
<dbReference type="PANTHER" id="PTHR23320">
    <property type="entry name" value="MEMBRANE-SPANNING 4-DOMAINS SUBFAMILY A MS4A -RELATED"/>
    <property type="match status" value="1"/>
</dbReference>
<dbReference type="GeneID" id="105891873"/>
<feature type="transmembrane region" description="Helical" evidence="6">
    <location>
        <begin position="188"/>
        <end position="209"/>
    </location>
</feature>
<evidence type="ECO:0000313" key="7">
    <source>
        <dbReference type="Proteomes" id="UP000515152"/>
    </source>
</evidence>
<dbReference type="GO" id="GO:0016020">
    <property type="term" value="C:membrane"/>
    <property type="evidence" value="ECO:0007669"/>
    <property type="project" value="UniProtKB-SubCell"/>
</dbReference>
<evidence type="ECO:0000256" key="5">
    <source>
        <dbReference type="ARBA" id="ARBA00023136"/>
    </source>
</evidence>
<evidence type="ECO:0000256" key="3">
    <source>
        <dbReference type="ARBA" id="ARBA00022692"/>
    </source>
</evidence>
<dbReference type="PANTHER" id="PTHR23320:SF125">
    <property type="entry name" value="TRANSMEMBRANE PROTEIN 176L.1-RELATED"/>
    <property type="match status" value="1"/>
</dbReference>
<dbReference type="InterPro" id="IPR030417">
    <property type="entry name" value="MS4A"/>
</dbReference>
<dbReference type="OrthoDB" id="8951938at2759"/>
<dbReference type="RefSeq" id="XP_012673509.1">
    <property type="nucleotide sequence ID" value="XM_012818055.3"/>
</dbReference>
<comment type="subcellular location">
    <subcellularLocation>
        <location evidence="1">Membrane</location>
        <topology evidence="1">Multi-pass membrane protein</topology>
    </subcellularLocation>
</comment>
<dbReference type="Proteomes" id="UP000515152">
    <property type="component" value="Chromosome 11"/>
</dbReference>
<dbReference type="InterPro" id="IPR007237">
    <property type="entry name" value="CD20-like"/>
</dbReference>
<keyword evidence="5 6" id="KW-0472">Membrane</keyword>
<evidence type="ECO:0000256" key="6">
    <source>
        <dbReference type="SAM" id="Phobius"/>
    </source>
</evidence>
<dbReference type="KEGG" id="char:105891873"/>
<name>A0A6P3VJH9_CLUHA</name>